<dbReference type="Proteomes" id="UP001597295">
    <property type="component" value="Unassembled WGS sequence"/>
</dbReference>
<comment type="caution">
    <text evidence="2">The sequence shown here is derived from an EMBL/GenBank/DDBJ whole genome shotgun (WGS) entry which is preliminary data.</text>
</comment>
<evidence type="ECO:0000259" key="1">
    <source>
        <dbReference type="Pfam" id="PF11706"/>
    </source>
</evidence>
<dbReference type="Pfam" id="PF07336">
    <property type="entry name" value="ABATE"/>
    <property type="match status" value="1"/>
</dbReference>
<dbReference type="Gene3D" id="1.10.3300.10">
    <property type="entry name" value="Jann2411-like domain"/>
    <property type="match status" value="1"/>
</dbReference>
<dbReference type="PANTHER" id="PTHR35525">
    <property type="entry name" value="BLL6575 PROTEIN"/>
    <property type="match status" value="1"/>
</dbReference>
<dbReference type="InterPro" id="IPR010852">
    <property type="entry name" value="ABATE"/>
</dbReference>
<proteinExistence type="predicted"/>
<dbReference type="InterPro" id="IPR023286">
    <property type="entry name" value="ABATE_dom_sf"/>
</dbReference>
<protein>
    <submittedName>
        <fullName evidence="2">CGNR zinc finger domain-containing protein</fullName>
    </submittedName>
</protein>
<organism evidence="2 3">
    <name type="scientific">Lacibacterium aquatile</name>
    <dbReference type="NCBI Taxonomy" id="1168082"/>
    <lineage>
        <taxon>Bacteria</taxon>
        <taxon>Pseudomonadati</taxon>
        <taxon>Pseudomonadota</taxon>
        <taxon>Alphaproteobacteria</taxon>
        <taxon>Rhodospirillales</taxon>
        <taxon>Rhodospirillaceae</taxon>
    </lineage>
</organism>
<dbReference type="InterPro" id="IPR021005">
    <property type="entry name" value="Znf_CGNR"/>
</dbReference>
<dbReference type="EMBL" id="JBHUIP010000016">
    <property type="protein sequence ID" value="MFD2265161.1"/>
    <property type="molecule type" value="Genomic_DNA"/>
</dbReference>
<evidence type="ECO:0000313" key="3">
    <source>
        <dbReference type="Proteomes" id="UP001597295"/>
    </source>
</evidence>
<dbReference type="PANTHER" id="PTHR35525:SF3">
    <property type="entry name" value="BLL6575 PROTEIN"/>
    <property type="match status" value="1"/>
</dbReference>
<feature type="domain" description="Zinc finger CGNR" evidence="1">
    <location>
        <begin position="163"/>
        <end position="204"/>
    </location>
</feature>
<reference evidence="3" key="1">
    <citation type="journal article" date="2019" name="Int. J. Syst. Evol. Microbiol.">
        <title>The Global Catalogue of Microorganisms (GCM) 10K type strain sequencing project: providing services to taxonomists for standard genome sequencing and annotation.</title>
        <authorList>
            <consortium name="The Broad Institute Genomics Platform"/>
            <consortium name="The Broad Institute Genome Sequencing Center for Infectious Disease"/>
            <person name="Wu L."/>
            <person name="Ma J."/>
        </authorList>
    </citation>
    <scope>NUCLEOTIDE SEQUENCE [LARGE SCALE GENOMIC DNA]</scope>
    <source>
        <strain evidence="3">CGMCC 1.19062</strain>
    </source>
</reference>
<dbReference type="SUPFAM" id="SSF160904">
    <property type="entry name" value="Jann2411-like"/>
    <property type="match status" value="1"/>
</dbReference>
<evidence type="ECO:0000313" key="2">
    <source>
        <dbReference type="EMBL" id="MFD2265161.1"/>
    </source>
</evidence>
<keyword evidence="3" id="KW-1185">Reference proteome</keyword>
<sequence>MDQVKRQHGPYRSPQWIDSFCGGAVCLDFVNTVEQLDTAKAEERLTSYDALLAWSRARETAAADPLDRLARVAARNPKVAEAVWRDAIALRGEMRAFLHRIEAGETPDPKPMNERLRTLPALPPLIVGGDAYLPDLPGRDPGEVVWPVLWSLSALLTSSDAGRLGICGGQGCGYLFLDHSRNRSRRWCSSEGCGNRERARRAYHAHKAD</sequence>
<accession>A0ABW5E0I1</accession>
<dbReference type="RefSeq" id="WP_379878333.1">
    <property type="nucleotide sequence ID" value="NZ_JBHUIP010000016.1"/>
</dbReference>
<dbReference type="Pfam" id="PF11706">
    <property type="entry name" value="zf-CGNR"/>
    <property type="match status" value="1"/>
</dbReference>
<gene>
    <name evidence="2" type="ORF">ACFSM5_19820</name>
</gene>
<name>A0ABW5E0I1_9PROT</name>